<dbReference type="EMBL" id="RCHS01002741">
    <property type="protein sequence ID" value="RMX45907.1"/>
    <property type="molecule type" value="Genomic_DNA"/>
</dbReference>
<feature type="non-terminal residue" evidence="1">
    <location>
        <position position="1"/>
    </location>
</feature>
<gene>
    <name evidence="1" type="ORF">pdam_00011029</name>
</gene>
<accession>A0A3M6TWY7</accession>
<comment type="caution">
    <text evidence="1">The sequence shown here is derived from an EMBL/GenBank/DDBJ whole genome shotgun (WGS) entry which is preliminary data.</text>
</comment>
<protein>
    <submittedName>
        <fullName evidence="1">Uncharacterized protein</fullName>
    </submittedName>
</protein>
<evidence type="ECO:0000313" key="2">
    <source>
        <dbReference type="Proteomes" id="UP000275408"/>
    </source>
</evidence>
<dbReference type="AlphaFoldDB" id="A0A3M6TWY7"/>
<sequence>GELCSCPNLRCSELHLTQSLHRRHLGCHVTFFVCCDLLENDSVGDYRGEVMTTLHEFSLRLSHEIWQISVEESWGFLASLAGGFS</sequence>
<proteinExistence type="predicted"/>
<dbReference type="Proteomes" id="UP000275408">
    <property type="component" value="Unassembled WGS sequence"/>
</dbReference>
<evidence type="ECO:0000313" key="1">
    <source>
        <dbReference type="EMBL" id="RMX45907.1"/>
    </source>
</evidence>
<organism evidence="1 2">
    <name type="scientific">Pocillopora damicornis</name>
    <name type="common">Cauliflower coral</name>
    <name type="synonym">Millepora damicornis</name>
    <dbReference type="NCBI Taxonomy" id="46731"/>
    <lineage>
        <taxon>Eukaryota</taxon>
        <taxon>Metazoa</taxon>
        <taxon>Cnidaria</taxon>
        <taxon>Anthozoa</taxon>
        <taxon>Hexacorallia</taxon>
        <taxon>Scleractinia</taxon>
        <taxon>Astrocoeniina</taxon>
        <taxon>Pocilloporidae</taxon>
        <taxon>Pocillopora</taxon>
    </lineage>
</organism>
<name>A0A3M6TWY7_POCDA</name>
<reference evidence="1 2" key="1">
    <citation type="journal article" date="2018" name="Sci. Rep.">
        <title>Comparative analysis of the Pocillopora damicornis genome highlights role of immune system in coral evolution.</title>
        <authorList>
            <person name="Cunning R."/>
            <person name="Bay R.A."/>
            <person name="Gillette P."/>
            <person name="Baker A.C."/>
            <person name="Traylor-Knowles N."/>
        </authorList>
    </citation>
    <scope>NUCLEOTIDE SEQUENCE [LARGE SCALE GENOMIC DNA]</scope>
    <source>
        <strain evidence="1">RSMAS</strain>
        <tissue evidence="1">Whole animal</tissue>
    </source>
</reference>
<keyword evidence="2" id="KW-1185">Reference proteome</keyword>